<sequence length="80" mass="8964">MIPWQGRNMIENFPHSMIHDISTGKTLPNPKKEKTGNDSLNINKFSSIVPFSAVVTFGEWHLPAFVSCHINGKTLRALDT</sequence>
<dbReference type="AlphaFoldDB" id="A0A1J1HSI6"/>
<dbReference type="Proteomes" id="UP000183832">
    <property type="component" value="Unassembled WGS sequence"/>
</dbReference>
<name>A0A1J1HSI6_9DIPT</name>
<protein>
    <submittedName>
        <fullName evidence="1">CLUMA_CG004636, isoform A</fullName>
    </submittedName>
</protein>
<accession>A0A1J1HSI6</accession>
<proteinExistence type="predicted"/>
<organism evidence="1 2">
    <name type="scientific">Clunio marinus</name>
    <dbReference type="NCBI Taxonomy" id="568069"/>
    <lineage>
        <taxon>Eukaryota</taxon>
        <taxon>Metazoa</taxon>
        <taxon>Ecdysozoa</taxon>
        <taxon>Arthropoda</taxon>
        <taxon>Hexapoda</taxon>
        <taxon>Insecta</taxon>
        <taxon>Pterygota</taxon>
        <taxon>Neoptera</taxon>
        <taxon>Endopterygota</taxon>
        <taxon>Diptera</taxon>
        <taxon>Nematocera</taxon>
        <taxon>Chironomoidea</taxon>
        <taxon>Chironomidae</taxon>
        <taxon>Clunio</taxon>
    </lineage>
</organism>
<evidence type="ECO:0000313" key="2">
    <source>
        <dbReference type="Proteomes" id="UP000183832"/>
    </source>
</evidence>
<evidence type="ECO:0000313" key="1">
    <source>
        <dbReference type="EMBL" id="CRK90947.1"/>
    </source>
</evidence>
<dbReference type="EMBL" id="CVRI01000020">
    <property type="protein sequence ID" value="CRK90947.1"/>
    <property type="molecule type" value="Genomic_DNA"/>
</dbReference>
<keyword evidence="2" id="KW-1185">Reference proteome</keyword>
<reference evidence="1 2" key="1">
    <citation type="submission" date="2015-04" db="EMBL/GenBank/DDBJ databases">
        <authorList>
            <person name="Syromyatnikov M.Y."/>
            <person name="Popov V.N."/>
        </authorList>
    </citation>
    <scope>NUCLEOTIDE SEQUENCE [LARGE SCALE GENOMIC DNA]</scope>
</reference>
<gene>
    <name evidence="1" type="ORF">CLUMA_CG004636</name>
</gene>